<gene>
    <name evidence="2" type="ORF">MGYG_00075</name>
</gene>
<feature type="compositionally biased region" description="Basic and acidic residues" evidence="1">
    <location>
        <begin position="373"/>
        <end position="382"/>
    </location>
</feature>
<dbReference type="OrthoDB" id="5404794at2759"/>
<proteinExistence type="predicted"/>
<keyword evidence="3" id="KW-1185">Reference proteome</keyword>
<feature type="compositionally biased region" description="Basic residues" evidence="1">
    <location>
        <begin position="316"/>
        <end position="325"/>
    </location>
</feature>
<evidence type="ECO:0000256" key="1">
    <source>
        <dbReference type="SAM" id="MobiDB-lite"/>
    </source>
</evidence>
<sequence>MEPTSSRDTVPMSSTTLNRVRRTLTAPGPYAPQSSAHSMDELALPFPFEVAVPRYPLPHLTPATTTGSITAAAPSSYVDTGSLWEVPDDQLEQEATGCQLISTVENIPEENHEPGAVVEDPELDVDPISTIEEVPRSYMSIKFGRETVPVVDPAPEPVIDAEETSQDQDDIAQRDENVNSVEPADILTQPENSLPQPQTVSGMEPKEHSLKRVNKSRKKKVKRGKTTSAVVRRMVESDIEDDVIWIDEKKSRPAIIDDTDASDDILDLNENDNLFATNGPTHETNSTTEGVPRIEVQVQVPTTAVDKPNGYVGLAQKKRGRKRKKTGQEDVSMQQIETLIPDDPCGNHKYNIPSASLQPSSSPDIVKQQTPEPKVDHHDLHTSVETPRSPVDKRAEPIPSTETPKKPALKGADKHSPIAVTAKVAYRVGLSRKARIAPLLKVVRK</sequence>
<dbReference type="InParanoid" id="E5R2P7"/>
<feature type="region of interest" description="Disordered" evidence="1">
    <location>
        <begin position="182"/>
        <end position="228"/>
    </location>
</feature>
<name>E5R2P7_ARTGP</name>
<feature type="region of interest" description="Disordered" evidence="1">
    <location>
        <begin position="1"/>
        <end position="37"/>
    </location>
</feature>
<organism evidence="3">
    <name type="scientific">Arthroderma gypseum (strain ATCC MYA-4604 / CBS 118893)</name>
    <name type="common">Microsporum gypseum</name>
    <dbReference type="NCBI Taxonomy" id="535722"/>
    <lineage>
        <taxon>Eukaryota</taxon>
        <taxon>Fungi</taxon>
        <taxon>Dikarya</taxon>
        <taxon>Ascomycota</taxon>
        <taxon>Pezizomycotina</taxon>
        <taxon>Eurotiomycetes</taxon>
        <taxon>Eurotiomycetidae</taxon>
        <taxon>Onygenales</taxon>
        <taxon>Arthrodermataceae</taxon>
        <taxon>Nannizzia</taxon>
    </lineage>
</organism>
<reference evidence="3" key="1">
    <citation type="journal article" date="2012" name="MBio">
        <title>Comparative genome analysis of Trichophyton rubrum and related dermatophytes reveals candidate genes involved in infection.</title>
        <authorList>
            <person name="Martinez D.A."/>
            <person name="Oliver B.G."/>
            <person name="Graeser Y."/>
            <person name="Goldberg J.M."/>
            <person name="Li W."/>
            <person name="Martinez-Rossi N.M."/>
            <person name="Monod M."/>
            <person name="Shelest E."/>
            <person name="Barton R.C."/>
            <person name="Birch E."/>
            <person name="Brakhage A.A."/>
            <person name="Chen Z."/>
            <person name="Gurr S.J."/>
            <person name="Heiman D."/>
            <person name="Heitman J."/>
            <person name="Kosti I."/>
            <person name="Rossi A."/>
            <person name="Saif S."/>
            <person name="Samalova M."/>
            <person name="Saunders C.W."/>
            <person name="Shea T."/>
            <person name="Summerbell R.C."/>
            <person name="Xu J."/>
            <person name="Young S."/>
            <person name="Zeng Q."/>
            <person name="Birren B.W."/>
            <person name="Cuomo C.A."/>
            <person name="White T.C."/>
        </authorList>
    </citation>
    <scope>NUCLEOTIDE SEQUENCE [LARGE SCALE GENOMIC DNA]</scope>
    <source>
        <strain evidence="3">ATCC MYA-4604 / CBS 118893</strain>
    </source>
</reference>
<evidence type="ECO:0000313" key="2">
    <source>
        <dbReference type="EMBL" id="EFQ97031.1"/>
    </source>
</evidence>
<dbReference type="Proteomes" id="UP000002669">
    <property type="component" value="Unassembled WGS sequence"/>
</dbReference>
<dbReference type="GeneID" id="10031294"/>
<dbReference type="VEuPathDB" id="FungiDB:MGYG_00075"/>
<feature type="region of interest" description="Disordered" evidence="1">
    <location>
        <begin position="306"/>
        <end position="414"/>
    </location>
</feature>
<accession>E5R2P7</accession>
<feature type="compositionally biased region" description="Polar residues" evidence="1">
    <location>
        <begin position="353"/>
        <end position="371"/>
    </location>
</feature>
<dbReference type="AlphaFoldDB" id="E5R2P7"/>
<dbReference type="HOGENOM" id="CLU_669381_0_0_1"/>
<dbReference type="STRING" id="535722.E5R2P7"/>
<dbReference type="eggNOG" id="ENOG502SRG9">
    <property type="taxonomic scope" value="Eukaryota"/>
</dbReference>
<feature type="compositionally biased region" description="Polar residues" evidence="1">
    <location>
        <begin position="1"/>
        <end position="18"/>
    </location>
</feature>
<feature type="compositionally biased region" description="Polar residues" evidence="1">
    <location>
        <begin position="189"/>
        <end position="201"/>
    </location>
</feature>
<dbReference type="RefSeq" id="XP_003175983.1">
    <property type="nucleotide sequence ID" value="XM_003175935.1"/>
</dbReference>
<protein>
    <submittedName>
        <fullName evidence="2">Uncharacterized protein</fullName>
    </submittedName>
</protein>
<dbReference type="OMA" id="CLTIAMN"/>
<evidence type="ECO:0000313" key="3">
    <source>
        <dbReference type="Proteomes" id="UP000002669"/>
    </source>
</evidence>
<feature type="compositionally biased region" description="Basic residues" evidence="1">
    <location>
        <begin position="211"/>
        <end position="225"/>
    </location>
</feature>
<dbReference type="EMBL" id="DS989822">
    <property type="protein sequence ID" value="EFQ97031.1"/>
    <property type="molecule type" value="Genomic_DNA"/>
</dbReference>